<organism evidence="4 5">
    <name type="scientific">Reticulibacter mediterranei</name>
    <dbReference type="NCBI Taxonomy" id="2778369"/>
    <lineage>
        <taxon>Bacteria</taxon>
        <taxon>Bacillati</taxon>
        <taxon>Chloroflexota</taxon>
        <taxon>Ktedonobacteria</taxon>
        <taxon>Ktedonobacterales</taxon>
        <taxon>Reticulibacteraceae</taxon>
        <taxon>Reticulibacter</taxon>
    </lineage>
</organism>
<evidence type="ECO:0000256" key="1">
    <source>
        <dbReference type="ARBA" id="ARBA00008635"/>
    </source>
</evidence>
<dbReference type="InterPro" id="IPR007837">
    <property type="entry name" value="DinB"/>
</dbReference>
<evidence type="ECO:0008006" key="6">
    <source>
        <dbReference type="Google" id="ProtNLM"/>
    </source>
</evidence>
<dbReference type="Pfam" id="PF05163">
    <property type="entry name" value="DinB"/>
    <property type="match status" value="1"/>
</dbReference>
<dbReference type="InterPro" id="IPR034660">
    <property type="entry name" value="DinB/YfiT-like"/>
</dbReference>
<sequence length="158" mass="17813">MAIAQSTFPTLLDGWSNYQNLLVKALAPLSSDQLEVSAAPNLRSVEDIVLHIIGARARWFTLVIHEGGEEMEAFSEWDRKDMPRRSAAELVTALETTWRLMQASIARWTPADWEEKLDDEGYIVTRSWIIWHLIEHDVHHGGEASITLGMHGLAAPDL</sequence>
<keyword evidence="5" id="KW-1185">Reference proteome</keyword>
<dbReference type="GO" id="GO:0046872">
    <property type="term" value="F:metal ion binding"/>
    <property type="evidence" value="ECO:0007669"/>
    <property type="project" value="UniProtKB-KW"/>
</dbReference>
<dbReference type="Gene3D" id="1.20.120.450">
    <property type="entry name" value="dinb family like domain"/>
    <property type="match status" value="1"/>
</dbReference>
<comment type="caution">
    <text evidence="4">The sequence shown here is derived from an EMBL/GenBank/DDBJ whole genome shotgun (WGS) entry which is preliminary data.</text>
</comment>
<protein>
    <recommendedName>
        <fullName evidence="6">Damage-inducible protein DinB</fullName>
    </recommendedName>
</protein>
<name>A0A8J3N3E2_9CHLR</name>
<keyword evidence="2 3" id="KW-0479">Metal-binding</keyword>
<evidence type="ECO:0000256" key="2">
    <source>
        <dbReference type="ARBA" id="ARBA00022723"/>
    </source>
</evidence>
<comment type="similarity">
    <text evidence="1">Belongs to the DinB family.</text>
</comment>
<dbReference type="EMBL" id="BNJK01000001">
    <property type="protein sequence ID" value="GHO96967.1"/>
    <property type="molecule type" value="Genomic_DNA"/>
</dbReference>
<feature type="binding site" evidence="3">
    <location>
        <position position="140"/>
    </location>
    <ligand>
        <name>a divalent metal cation</name>
        <dbReference type="ChEBI" id="CHEBI:60240"/>
    </ligand>
</feature>
<dbReference type="SUPFAM" id="SSF109854">
    <property type="entry name" value="DinB/YfiT-like putative metalloenzymes"/>
    <property type="match status" value="1"/>
</dbReference>
<dbReference type="AlphaFoldDB" id="A0A8J3N3E2"/>
<evidence type="ECO:0000313" key="5">
    <source>
        <dbReference type="Proteomes" id="UP000597444"/>
    </source>
</evidence>
<gene>
    <name evidence="4" type="ORF">KSF_070150</name>
</gene>
<feature type="binding site" evidence="3">
    <location>
        <position position="136"/>
    </location>
    <ligand>
        <name>a divalent metal cation</name>
        <dbReference type="ChEBI" id="CHEBI:60240"/>
    </ligand>
</feature>
<reference evidence="4" key="1">
    <citation type="submission" date="2020-10" db="EMBL/GenBank/DDBJ databases">
        <title>Taxonomic study of unclassified bacteria belonging to the class Ktedonobacteria.</title>
        <authorList>
            <person name="Yabe S."/>
            <person name="Wang C.M."/>
            <person name="Zheng Y."/>
            <person name="Sakai Y."/>
            <person name="Cavaletti L."/>
            <person name="Monciardini P."/>
            <person name="Donadio S."/>
        </authorList>
    </citation>
    <scope>NUCLEOTIDE SEQUENCE</scope>
    <source>
        <strain evidence="4">ID150040</strain>
    </source>
</reference>
<evidence type="ECO:0000313" key="4">
    <source>
        <dbReference type="EMBL" id="GHO96967.1"/>
    </source>
</evidence>
<accession>A0A8J3N3E2</accession>
<proteinExistence type="inferred from homology"/>
<feature type="binding site" evidence="3">
    <location>
        <position position="51"/>
    </location>
    <ligand>
        <name>a divalent metal cation</name>
        <dbReference type="ChEBI" id="CHEBI:60240"/>
    </ligand>
</feature>
<dbReference type="RefSeq" id="WP_220207554.1">
    <property type="nucleotide sequence ID" value="NZ_BNJK01000001.1"/>
</dbReference>
<evidence type="ECO:0000256" key="3">
    <source>
        <dbReference type="PIRSR" id="PIRSR607837-1"/>
    </source>
</evidence>
<dbReference type="Proteomes" id="UP000597444">
    <property type="component" value="Unassembled WGS sequence"/>
</dbReference>